<dbReference type="AlphaFoldDB" id="A0A914HPR9"/>
<keyword evidence="2" id="KW-1185">Reference proteome</keyword>
<evidence type="ECO:0000313" key="3">
    <source>
        <dbReference type="WBParaSite" id="Gr19_v10_g2768.t1"/>
    </source>
</evidence>
<reference evidence="3" key="1">
    <citation type="submission" date="2022-11" db="UniProtKB">
        <authorList>
            <consortium name="WormBaseParasite"/>
        </authorList>
    </citation>
    <scope>IDENTIFICATION</scope>
</reference>
<accession>A0A914HPR9</accession>
<feature type="region of interest" description="Disordered" evidence="1">
    <location>
        <begin position="141"/>
        <end position="181"/>
    </location>
</feature>
<dbReference type="WBParaSite" id="Gr19_v10_g2768.t1">
    <property type="protein sequence ID" value="Gr19_v10_g2768.t1"/>
    <property type="gene ID" value="Gr19_v10_g2768"/>
</dbReference>
<evidence type="ECO:0000256" key="1">
    <source>
        <dbReference type="SAM" id="MobiDB-lite"/>
    </source>
</evidence>
<proteinExistence type="predicted"/>
<sequence length="318" mass="34218">MNGILKQHGERTFTECRNSSKSAVKHSFAAMELVDEIHSDDESGTADDVIHSDDESGTADDVIHSDDESGTADDVIHSDDESGTADDVIFVCTSTASASADESDEMRQKQQQMNESQHSSKSAVKHSFAAMELVDEIYSDDESGTADDVIHSDDENGTADDVIHSDDESGTADDVIHSDDENGTADDVIFVCTSTASASADESDEICHLPLTNRVLPPFPSLDANLLAEFSDIDVANVTSPAEELAQKFARQNLRSIDRAKAILQLFDSGPISAADTGEQEELKPSPECQAFCSVPFQSIEEDEEIEYIGTAKRSSGN</sequence>
<feature type="region of interest" description="Disordered" evidence="1">
    <location>
        <begin position="1"/>
        <end position="20"/>
    </location>
</feature>
<feature type="region of interest" description="Disordered" evidence="1">
    <location>
        <begin position="96"/>
        <end position="124"/>
    </location>
</feature>
<name>A0A914HPR9_GLORO</name>
<feature type="region of interest" description="Disordered" evidence="1">
    <location>
        <begin position="35"/>
        <end position="83"/>
    </location>
</feature>
<feature type="compositionally biased region" description="Polar residues" evidence="1">
    <location>
        <begin position="109"/>
        <end position="122"/>
    </location>
</feature>
<dbReference type="Proteomes" id="UP000887572">
    <property type="component" value="Unplaced"/>
</dbReference>
<protein>
    <submittedName>
        <fullName evidence="3">Uncharacterized protein</fullName>
    </submittedName>
</protein>
<organism evidence="2 3">
    <name type="scientific">Globodera rostochiensis</name>
    <name type="common">Golden nematode worm</name>
    <name type="synonym">Heterodera rostochiensis</name>
    <dbReference type="NCBI Taxonomy" id="31243"/>
    <lineage>
        <taxon>Eukaryota</taxon>
        <taxon>Metazoa</taxon>
        <taxon>Ecdysozoa</taxon>
        <taxon>Nematoda</taxon>
        <taxon>Chromadorea</taxon>
        <taxon>Rhabditida</taxon>
        <taxon>Tylenchina</taxon>
        <taxon>Tylenchomorpha</taxon>
        <taxon>Tylenchoidea</taxon>
        <taxon>Heteroderidae</taxon>
        <taxon>Heteroderinae</taxon>
        <taxon>Globodera</taxon>
    </lineage>
</organism>
<evidence type="ECO:0000313" key="2">
    <source>
        <dbReference type="Proteomes" id="UP000887572"/>
    </source>
</evidence>